<accession>A0A329BQT2</accession>
<proteinExistence type="predicted"/>
<dbReference type="Proteomes" id="UP000248918">
    <property type="component" value="Unassembled WGS sequence"/>
</dbReference>
<evidence type="ECO:0000313" key="3">
    <source>
        <dbReference type="EMBL" id="RAS21344.1"/>
    </source>
</evidence>
<dbReference type="AlphaFoldDB" id="A0A329BQT2"/>
<evidence type="ECO:0000256" key="1">
    <source>
        <dbReference type="SAM" id="MobiDB-lite"/>
    </source>
</evidence>
<gene>
    <name evidence="3" type="ORF">BX591_12932</name>
</gene>
<protein>
    <submittedName>
        <fullName evidence="3">Uncharacterized protein</fullName>
    </submittedName>
</protein>
<evidence type="ECO:0000256" key="2">
    <source>
        <dbReference type="SAM" id="SignalP"/>
    </source>
</evidence>
<keyword evidence="2" id="KW-0732">Signal</keyword>
<sequence length="460" mass="49922">MKTTARIFGALLTFSTAAAYGLDMSGAPPEKASPISDSSSQHAASVDGAQRSMAKLRANLIVAGIDPDSAQGKVLMRWLTKLAGDPGFQAALVRQSGGAEKFWSAPLSADDRLRMLQLLKDMSMDSQKDCHLPSMVGADFIAFARTSSPRVLEDVMETLEIAINSGKAEHPPEQYSVTELLDADAQLNATPPVEPGTHGYPPGACGVVAFSVDAITALPEPVRQRASFEFLRMMSGQKSAFDRVLDDPSAYLDDAFDERQLPETLRRHLPADGSRALPYARLTFEADWVNKKTPGDNAAFKNVFINRRNNGVIADVVTSKGWADFTLSYGLEILRTQVVSKGTDLTQRSTLEDEAAIHAADHEFVPGQNLDLVVPQPSEKGVKSRRCVIGETVPASTIFPSLTGTAIGLQCTDTMTHGKNASWHSVWLTDYNMAWTQSIDDEDGRTEAVIRNVTIERAPQ</sequence>
<feature type="chain" id="PRO_5016235659" evidence="2">
    <location>
        <begin position="20"/>
        <end position="460"/>
    </location>
</feature>
<evidence type="ECO:0000313" key="4">
    <source>
        <dbReference type="Proteomes" id="UP000248918"/>
    </source>
</evidence>
<feature type="signal peptide" evidence="2">
    <location>
        <begin position="1"/>
        <end position="19"/>
    </location>
</feature>
<feature type="region of interest" description="Disordered" evidence="1">
    <location>
        <begin position="28"/>
        <end position="48"/>
    </location>
</feature>
<reference evidence="3 4" key="1">
    <citation type="submission" date="2018-06" db="EMBL/GenBank/DDBJ databases">
        <title>Genomic Encyclopedia of Type Strains, Phase III (KMG-III): the genomes of soil and plant-associated and newly described type strains.</title>
        <authorList>
            <person name="Whitman W."/>
        </authorList>
    </citation>
    <scope>NUCLEOTIDE SEQUENCE [LARGE SCALE GENOMIC DNA]</scope>
    <source>
        <strain evidence="3 4">LMG 23644</strain>
    </source>
</reference>
<dbReference type="EMBL" id="QLTK01000029">
    <property type="protein sequence ID" value="RAS21344.1"/>
    <property type="molecule type" value="Genomic_DNA"/>
</dbReference>
<organism evidence="3 4">
    <name type="scientific">Paraburkholderia bryophila</name>
    <dbReference type="NCBI Taxonomy" id="420952"/>
    <lineage>
        <taxon>Bacteria</taxon>
        <taxon>Pseudomonadati</taxon>
        <taxon>Pseudomonadota</taxon>
        <taxon>Betaproteobacteria</taxon>
        <taxon>Burkholderiales</taxon>
        <taxon>Burkholderiaceae</taxon>
        <taxon>Paraburkholderia</taxon>
    </lineage>
</organism>
<name>A0A329BQT2_9BURK</name>
<comment type="caution">
    <text evidence="3">The sequence shown here is derived from an EMBL/GenBank/DDBJ whole genome shotgun (WGS) entry which is preliminary data.</text>
</comment>